<accession>A0ABQ6HZB3</accession>
<evidence type="ECO:0000313" key="1">
    <source>
        <dbReference type="EMBL" id="GMA23780.1"/>
    </source>
</evidence>
<reference evidence="2" key="1">
    <citation type="journal article" date="2019" name="Int. J. Syst. Evol. Microbiol.">
        <title>The Global Catalogue of Microorganisms (GCM) 10K type strain sequencing project: providing services to taxonomists for standard genome sequencing and annotation.</title>
        <authorList>
            <consortium name="The Broad Institute Genomics Platform"/>
            <consortium name="The Broad Institute Genome Sequencing Center for Infectious Disease"/>
            <person name="Wu L."/>
            <person name="Ma J."/>
        </authorList>
    </citation>
    <scope>NUCLEOTIDE SEQUENCE [LARGE SCALE GENOMIC DNA]</scope>
    <source>
        <strain evidence="2">NBRC 106348</strain>
    </source>
</reference>
<dbReference type="Proteomes" id="UP001157091">
    <property type="component" value="Unassembled WGS sequence"/>
</dbReference>
<sequence>MRADGADVPAVVTSALESLRARRRRRWARRVRVQVAEAGRGVDAPSSDARVRRARADVQRVAGYTHVMLVGADGALVGGVHEGLVTAALTPARSRS</sequence>
<keyword evidence="2" id="KW-1185">Reference proteome</keyword>
<comment type="caution">
    <text evidence="1">The sequence shown here is derived from an EMBL/GenBank/DDBJ whole genome shotgun (WGS) entry which is preliminary data.</text>
</comment>
<name>A0ABQ6HZB3_9MICO</name>
<organism evidence="1 2">
    <name type="scientific">Luteimicrobium album</name>
    <dbReference type="NCBI Taxonomy" id="1054550"/>
    <lineage>
        <taxon>Bacteria</taxon>
        <taxon>Bacillati</taxon>
        <taxon>Actinomycetota</taxon>
        <taxon>Actinomycetes</taxon>
        <taxon>Micrococcales</taxon>
        <taxon>Luteimicrobium</taxon>
    </lineage>
</organism>
<gene>
    <name evidence="1" type="ORF">GCM10025864_15390</name>
</gene>
<evidence type="ECO:0000313" key="2">
    <source>
        <dbReference type="Proteomes" id="UP001157091"/>
    </source>
</evidence>
<protein>
    <submittedName>
        <fullName evidence="1">Uncharacterized protein</fullName>
    </submittedName>
</protein>
<proteinExistence type="predicted"/>
<dbReference type="EMBL" id="BSUK01000001">
    <property type="protein sequence ID" value="GMA23780.1"/>
    <property type="molecule type" value="Genomic_DNA"/>
</dbReference>